<dbReference type="SUPFAM" id="SSF51735">
    <property type="entry name" value="NAD(P)-binding Rossmann-fold domains"/>
    <property type="match status" value="1"/>
</dbReference>
<dbReference type="PANTHER" id="PTHR24320">
    <property type="entry name" value="RETINOL DEHYDROGENASE"/>
    <property type="match status" value="1"/>
</dbReference>
<dbReference type="RefSeq" id="WP_106581541.1">
    <property type="nucleotide sequence ID" value="NZ_PYGA01000002.1"/>
</dbReference>
<dbReference type="OrthoDB" id="4577644at2"/>
<evidence type="ECO:0000313" key="5">
    <source>
        <dbReference type="Proteomes" id="UP000240542"/>
    </source>
</evidence>
<dbReference type="PRINTS" id="PR00081">
    <property type="entry name" value="GDHRDH"/>
</dbReference>
<dbReference type="FunFam" id="3.40.50.720:FF:000594">
    <property type="entry name" value="Short-chain oxidoreductase"/>
    <property type="match status" value="1"/>
</dbReference>
<evidence type="ECO:0000313" key="4">
    <source>
        <dbReference type="EMBL" id="PSL00201.1"/>
    </source>
</evidence>
<evidence type="ECO:0000256" key="3">
    <source>
        <dbReference type="ARBA" id="ARBA00071493"/>
    </source>
</evidence>
<gene>
    <name evidence="4" type="ORF">CLV63_102328</name>
</gene>
<comment type="similarity">
    <text evidence="1">Belongs to the short-chain dehydrogenases/reductases (SDR) family.</text>
</comment>
<protein>
    <recommendedName>
        <fullName evidence="3">Probable oxidoreductase</fullName>
    </recommendedName>
</protein>
<evidence type="ECO:0000256" key="1">
    <source>
        <dbReference type="ARBA" id="ARBA00006484"/>
    </source>
</evidence>
<organism evidence="4 5">
    <name type="scientific">Murinocardiopsis flavida</name>
    <dbReference type="NCBI Taxonomy" id="645275"/>
    <lineage>
        <taxon>Bacteria</taxon>
        <taxon>Bacillati</taxon>
        <taxon>Actinomycetota</taxon>
        <taxon>Actinomycetes</taxon>
        <taxon>Streptosporangiales</taxon>
        <taxon>Nocardiopsidaceae</taxon>
        <taxon>Murinocardiopsis</taxon>
    </lineage>
</organism>
<proteinExistence type="inferred from homology"/>
<keyword evidence="5" id="KW-1185">Reference proteome</keyword>
<sequence length="326" mass="34469">MTDIQQTPIQSGFTAASTAAGVMAGVDLAGRTALVTGGYSGLGFETTRSLAQAGARVLVPARRPQVARDRLADLAGVTVIPMDLADLPSVHRACEQLRESETTLDIAIAAAGVMASPERRVGPGWEGQFAINHLGHFVLMTLLFPLLANAGGARVVSYSSAGHQLSDIRWDDMHFDDCYDKWSAYGQSKTANVLFAVHLDAIGREDGVRAFSLHPGAVITELQRDMTAAEQIERGWIDEQGNIVARGFKTPSQGAATGLWAATSPSLTDLGGRYCEDCDIAPLATANGSMEDGGVRPYALDPDSADRLWRASARLTGVGLSGKATK</sequence>
<dbReference type="AlphaFoldDB" id="A0A2P8DSL8"/>
<comment type="caution">
    <text evidence="4">The sequence shown here is derived from an EMBL/GenBank/DDBJ whole genome shotgun (WGS) entry which is preliminary data.</text>
</comment>
<dbReference type="Gene3D" id="3.40.50.720">
    <property type="entry name" value="NAD(P)-binding Rossmann-like Domain"/>
    <property type="match status" value="1"/>
</dbReference>
<dbReference type="InterPro" id="IPR002347">
    <property type="entry name" value="SDR_fam"/>
</dbReference>
<keyword evidence="2" id="KW-0560">Oxidoreductase</keyword>
<dbReference type="EMBL" id="PYGA01000002">
    <property type="protein sequence ID" value="PSL00201.1"/>
    <property type="molecule type" value="Genomic_DNA"/>
</dbReference>
<dbReference type="Proteomes" id="UP000240542">
    <property type="component" value="Unassembled WGS sequence"/>
</dbReference>
<dbReference type="InterPro" id="IPR036291">
    <property type="entry name" value="NAD(P)-bd_dom_sf"/>
</dbReference>
<dbReference type="Pfam" id="PF00106">
    <property type="entry name" value="adh_short"/>
    <property type="match status" value="1"/>
</dbReference>
<dbReference type="GO" id="GO:0016491">
    <property type="term" value="F:oxidoreductase activity"/>
    <property type="evidence" value="ECO:0007669"/>
    <property type="project" value="UniProtKB-KW"/>
</dbReference>
<reference evidence="4 5" key="1">
    <citation type="submission" date="2018-03" db="EMBL/GenBank/DDBJ databases">
        <title>Genomic Encyclopedia of Archaeal and Bacterial Type Strains, Phase II (KMG-II): from individual species to whole genera.</title>
        <authorList>
            <person name="Goeker M."/>
        </authorList>
    </citation>
    <scope>NUCLEOTIDE SEQUENCE [LARGE SCALE GENOMIC DNA]</scope>
    <source>
        <strain evidence="4 5">DSM 45312</strain>
    </source>
</reference>
<dbReference type="NCBIfam" id="NF004845">
    <property type="entry name" value="PRK06196.1"/>
    <property type="match status" value="1"/>
</dbReference>
<accession>A0A2P8DSL8</accession>
<name>A0A2P8DSL8_9ACTN</name>
<evidence type="ECO:0000256" key="2">
    <source>
        <dbReference type="ARBA" id="ARBA00023002"/>
    </source>
</evidence>
<dbReference type="PANTHER" id="PTHR24320:SF148">
    <property type="entry name" value="NAD(P)-BINDING ROSSMANN-FOLD SUPERFAMILY PROTEIN"/>
    <property type="match status" value="1"/>
</dbReference>